<protein>
    <submittedName>
        <fullName evidence="1">DNA phosphorothioation-dependent restriction protein DptG</fullName>
    </submittedName>
</protein>
<name>A0A2T5J4B6_9SPHI</name>
<dbReference type="EMBL" id="QAOQ01000015">
    <property type="protein sequence ID" value="PTQ92014.1"/>
    <property type="molecule type" value="Genomic_DNA"/>
</dbReference>
<organism evidence="1 2">
    <name type="scientific">Mucilaginibacter yixingensis</name>
    <dbReference type="NCBI Taxonomy" id="1295612"/>
    <lineage>
        <taxon>Bacteria</taxon>
        <taxon>Pseudomonadati</taxon>
        <taxon>Bacteroidota</taxon>
        <taxon>Sphingobacteriia</taxon>
        <taxon>Sphingobacteriales</taxon>
        <taxon>Sphingobacteriaceae</taxon>
        <taxon>Mucilaginibacter</taxon>
    </lineage>
</organism>
<proteinExistence type="predicted"/>
<dbReference type="RefSeq" id="WP_107831765.1">
    <property type="nucleotide sequence ID" value="NZ_CP160205.1"/>
</dbReference>
<keyword evidence="2" id="KW-1185">Reference proteome</keyword>
<evidence type="ECO:0000313" key="2">
    <source>
        <dbReference type="Proteomes" id="UP000244168"/>
    </source>
</evidence>
<comment type="caution">
    <text evidence="1">The sequence shown here is derived from an EMBL/GenBank/DDBJ whole genome shotgun (WGS) entry which is preliminary data.</text>
</comment>
<reference evidence="1 2" key="1">
    <citation type="submission" date="2018-04" db="EMBL/GenBank/DDBJ databases">
        <title>Genomic Encyclopedia of Archaeal and Bacterial Type Strains, Phase II (KMG-II): from individual species to whole genera.</title>
        <authorList>
            <person name="Goeker M."/>
        </authorList>
    </citation>
    <scope>NUCLEOTIDE SEQUENCE [LARGE SCALE GENOMIC DNA]</scope>
    <source>
        <strain evidence="1 2">DSM 26809</strain>
    </source>
</reference>
<accession>A0A2T5J4B6</accession>
<dbReference type="AlphaFoldDB" id="A0A2T5J4B6"/>
<gene>
    <name evidence="1" type="ORF">C8P68_11510</name>
</gene>
<evidence type="ECO:0000313" key="1">
    <source>
        <dbReference type="EMBL" id="PTQ92014.1"/>
    </source>
</evidence>
<sequence length="75" mass="8845">MSIQKLFVAVGSDFDYLTDHAFSEKNTFLLWRIFLSLFVLQGHNDEALADRATRFIERFHHSYPELFCTDITQDD</sequence>
<dbReference type="Proteomes" id="UP000244168">
    <property type="component" value="Unassembled WGS sequence"/>
</dbReference>